<gene>
    <name evidence="1" type="ORF">BFG52_01235</name>
</gene>
<organism evidence="1 2">
    <name type="scientific">Acinetobacter larvae</name>
    <dbReference type="NCBI Taxonomy" id="1789224"/>
    <lineage>
        <taxon>Bacteria</taxon>
        <taxon>Pseudomonadati</taxon>
        <taxon>Pseudomonadota</taxon>
        <taxon>Gammaproteobacteria</taxon>
        <taxon>Moraxellales</taxon>
        <taxon>Moraxellaceae</taxon>
        <taxon>Acinetobacter</taxon>
    </lineage>
</organism>
<dbReference type="RefSeq" id="WP_067551510.1">
    <property type="nucleotide sequence ID" value="NZ_CP016895.1"/>
</dbReference>
<name>A0A1B2LVZ4_9GAMM</name>
<dbReference type="KEGG" id="ala:BFG52_01235"/>
<dbReference type="Proteomes" id="UP000093391">
    <property type="component" value="Chromosome"/>
</dbReference>
<keyword evidence="2" id="KW-1185">Reference proteome</keyword>
<proteinExistence type="predicted"/>
<accession>A0A1B2LVZ4</accession>
<dbReference type="EMBL" id="CP016895">
    <property type="protein sequence ID" value="AOA57107.1"/>
    <property type="molecule type" value="Genomic_DNA"/>
</dbReference>
<evidence type="ECO:0000313" key="2">
    <source>
        <dbReference type="Proteomes" id="UP000093391"/>
    </source>
</evidence>
<dbReference type="OrthoDB" id="9803573at2"/>
<evidence type="ECO:0000313" key="1">
    <source>
        <dbReference type="EMBL" id="AOA57107.1"/>
    </source>
</evidence>
<reference evidence="1 2" key="1">
    <citation type="submission" date="2016-08" db="EMBL/GenBank/DDBJ databases">
        <authorList>
            <person name="Seilhamer J.J."/>
        </authorList>
    </citation>
    <scope>NUCLEOTIDE SEQUENCE [LARGE SCALE GENOMIC DNA]</scope>
    <source>
        <strain evidence="1 2">BRTC-1</strain>
    </source>
</reference>
<sequence>MGVANIPAFLGATRDIPYFLNSTGLHDATIQRILQEEGLESEADDDIIQLVKQKLDTILMDTYSNKYI</sequence>
<dbReference type="AlphaFoldDB" id="A0A1B2LVZ4"/>
<protein>
    <submittedName>
        <fullName evidence="1">Uncharacterized protein</fullName>
    </submittedName>
</protein>